<keyword evidence="4 7" id="KW-0732">Signal</keyword>
<keyword evidence="5 10" id="KW-0378">Hydrolase</keyword>
<protein>
    <recommendedName>
        <fullName evidence="3">beta-glucosidase</fullName>
        <ecNumber evidence="3">3.2.1.21</ecNumber>
    </recommendedName>
</protein>
<evidence type="ECO:0000313" key="11">
    <source>
        <dbReference type="Proteomes" id="UP001596391"/>
    </source>
</evidence>
<keyword evidence="6" id="KW-0326">Glycosidase</keyword>
<comment type="similarity">
    <text evidence="2">Belongs to the glycosyl hydrolase 3 family.</text>
</comment>
<dbReference type="InterPro" id="IPR036881">
    <property type="entry name" value="Glyco_hydro_3_C_sf"/>
</dbReference>
<dbReference type="PRINTS" id="PR00133">
    <property type="entry name" value="GLHYDRLASE3"/>
</dbReference>
<feature type="chain" id="PRO_5047029478" description="beta-glucosidase" evidence="7">
    <location>
        <begin position="24"/>
        <end position="660"/>
    </location>
</feature>
<organism evidence="10 11">
    <name type="scientific">Granulicella cerasi</name>
    <dbReference type="NCBI Taxonomy" id="741063"/>
    <lineage>
        <taxon>Bacteria</taxon>
        <taxon>Pseudomonadati</taxon>
        <taxon>Acidobacteriota</taxon>
        <taxon>Terriglobia</taxon>
        <taxon>Terriglobales</taxon>
        <taxon>Acidobacteriaceae</taxon>
        <taxon>Granulicella</taxon>
    </lineage>
</organism>
<sequence>MQSRFLLVGLFLFPMAFAPLAHAQRQPELGARDVPVLQIAGLKFKDLDRNGKLDPYEDWRLSPEERAKDLVGRLSLEEAAGLMVHGTLPSFGPMAVLGVGKNYDLAKAQQMMQQKHVRTFITRLSAKPSAFAHENNEVQALAEKERWGIPVTISSDPRHHFQQVIGASVSDATFSLWPEPLGFAAIGDAATTRRFADVVRQEYIAVGIRESLAPQADLLTEPRWARSNGTFGSDPQVVKQMVEAYVAGVQNGPNGLNPGSVAAVVKHWVGYGAAKDGWDSHNYYGRYATFPANNFAQHLVPFTGAFTAKVASVMPTYSILQGLKLQGKPVEQVGAGFNRQLLTGLLRDTYHFKGVILSDWAVTDDCSERCREGAPAGQKPTPADIGMSWGVGDLTHEQRFVKAINAGVDQLGGTEESDLIVDAVHKKLISQERVNAAAFAILVQKFQMGLFEQPYVDEAKASVIAGNAKFVAEGEQAQAAAAVVLQNKAAHGKQTLPLAAATKVYLYGIKPEAAKAIGLTVVDDPSQAEVAIVRAPAPYQSEHTQYFFGSRQHEGRLAFATSDEAYAKLLSISERTPTIFVTTLERPLILTNVLPHATAVIGDFGIGDAPLLKLLTGQLHPQGHLPFNLPSSPEAVAAQKSDLPDDDANPLFKRGFGLSY</sequence>
<dbReference type="PANTHER" id="PTHR30620">
    <property type="entry name" value="PERIPLASMIC BETA-GLUCOSIDASE-RELATED"/>
    <property type="match status" value="1"/>
</dbReference>
<evidence type="ECO:0000256" key="5">
    <source>
        <dbReference type="ARBA" id="ARBA00022801"/>
    </source>
</evidence>
<evidence type="ECO:0000259" key="9">
    <source>
        <dbReference type="Pfam" id="PF01915"/>
    </source>
</evidence>
<dbReference type="InterPro" id="IPR036962">
    <property type="entry name" value="Glyco_hydro_3_N_sf"/>
</dbReference>
<evidence type="ECO:0000313" key="10">
    <source>
        <dbReference type="EMBL" id="MFC6645429.1"/>
    </source>
</evidence>
<name>A0ABW1Z8J3_9BACT</name>
<evidence type="ECO:0000259" key="8">
    <source>
        <dbReference type="Pfam" id="PF00933"/>
    </source>
</evidence>
<dbReference type="SUPFAM" id="SSF51445">
    <property type="entry name" value="(Trans)glycosidases"/>
    <property type="match status" value="1"/>
</dbReference>
<evidence type="ECO:0000256" key="3">
    <source>
        <dbReference type="ARBA" id="ARBA00012744"/>
    </source>
</evidence>
<evidence type="ECO:0000256" key="6">
    <source>
        <dbReference type="ARBA" id="ARBA00023295"/>
    </source>
</evidence>
<dbReference type="InterPro" id="IPR001764">
    <property type="entry name" value="Glyco_hydro_3_N"/>
</dbReference>
<dbReference type="Proteomes" id="UP001596391">
    <property type="component" value="Unassembled WGS sequence"/>
</dbReference>
<reference evidence="11" key="1">
    <citation type="journal article" date="2019" name="Int. J. Syst. Evol. Microbiol.">
        <title>The Global Catalogue of Microorganisms (GCM) 10K type strain sequencing project: providing services to taxonomists for standard genome sequencing and annotation.</title>
        <authorList>
            <consortium name="The Broad Institute Genomics Platform"/>
            <consortium name="The Broad Institute Genome Sequencing Center for Infectious Disease"/>
            <person name="Wu L."/>
            <person name="Ma J."/>
        </authorList>
    </citation>
    <scope>NUCLEOTIDE SEQUENCE [LARGE SCALE GENOMIC DNA]</scope>
    <source>
        <strain evidence="11">CGMCC 1.16026</strain>
    </source>
</reference>
<dbReference type="InterPro" id="IPR017853">
    <property type="entry name" value="GH"/>
</dbReference>
<accession>A0ABW1Z8J3</accession>
<comment type="catalytic activity">
    <reaction evidence="1">
        <text>Hydrolysis of terminal, non-reducing beta-D-glucosyl residues with release of beta-D-glucose.</text>
        <dbReference type="EC" id="3.2.1.21"/>
    </reaction>
</comment>
<proteinExistence type="inferred from homology"/>
<evidence type="ECO:0000256" key="7">
    <source>
        <dbReference type="SAM" id="SignalP"/>
    </source>
</evidence>
<dbReference type="Pfam" id="PF01915">
    <property type="entry name" value="Glyco_hydro_3_C"/>
    <property type="match status" value="1"/>
</dbReference>
<dbReference type="Gene3D" id="3.20.20.300">
    <property type="entry name" value="Glycoside hydrolase, family 3, N-terminal domain"/>
    <property type="match status" value="1"/>
</dbReference>
<dbReference type="Pfam" id="PF00933">
    <property type="entry name" value="Glyco_hydro_3"/>
    <property type="match status" value="1"/>
</dbReference>
<comment type="caution">
    <text evidence="10">The sequence shown here is derived from an EMBL/GenBank/DDBJ whole genome shotgun (WGS) entry which is preliminary data.</text>
</comment>
<evidence type="ECO:0000256" key="4">
    <source>
        <dbReference type="ARBA" id="ARBA00022729"/>
    </source>
</evidence>
<dbReference type="EMBL" id="JBHSWI010000001">
    <property type="protein sequence ID" value="MFC6645429.1"/>
    <property type="molecule type" value="Genomic_DNA"/>
</dbReference>
<feature type="domain" description="Glycoside hydrolase family 3 N-terminal" evidence="8">
    <location>
        <begin position="107"/>
        <end position="438"/>
    </location>
</feature>
<evidence type="ECO:0000256" key="1">
    <source>
        <dbReference type="ARBA" id="ARBA00000448"/>
    </source>
</evidence>
<dbReference type="InterPro" id="IPR051915">
    <property type="entry name" value="Cellulose_Degrad_GH3"/>
</dbReference>
<dbReference type="EC" id="3.2.1.21" evidence="3"/>
<dbReference type="PANTHER" id="PTHR30620:SF16">
    <property type="entry name" value="LYSOSOMAL BETA GLUCOSIDASE"/>
    <property type="match status" value="1"/>
</dbReference>
<keyword evidence="11" id="KW-1185">Reference proteome</keyword>
<dbReference type="InterPro" id="IPR002772">
    <property type="entry name" value="Glyco_hydro_3_C"/>
</dbReference>
<feature type="domain" description="Glycoside hydrolase family 3 C-terminal" evidence="9">
    <location>
        <begin position="522"/>
        <end position="660"/>
    </location>
</feature>
<dbReference type="SUPFAM" id="SSF52279">
    <property type="entry name" value="Beta-D-glucan exohydrolase, C-terminal domain"/>
    <property type="match status" value="1"/>
</dbReference>
<feature type="signal peptide" evidence="7">
    <location>
        <begin position="1"/>
        <end position="23"/>
    </location>
</feature>
<dbReference type="Gene3D" id="3.40.50.1700">
    <property type="entry name" value="Glycoside hydrolase family 3 C-terminal domain"/>
    <property type="match status" value="1"/>
</dbReference>
<gene>
    <name evidence="10" type="ORF">ACFQBQ_07490</name>
</gene>
<dbReference type="GO" id="GO:0016787">
    <property type="term" value="F:hydrolase activity"/>
    <property type="evidence" value="ECO:0007669"/>
    <property type="project" value="UniProtKB-KW"/>
</dbReference>
<dbReference type="RefSeq" id="WP_263371798.1">
    <property type="nucleotide sequence ID" value="NZ_JAGSYD010000003.1"/>
</dbReference>
<evidence type="ECO:0000256" key="2">
    <source>
        <dbReference type="ARBA" id="ARBA00005336"/>
    </source>
</evidence>